<dbReference type="Gene3D" id="3.20.20.80">
    <property type="entry name" value="Glycosidases"/>
    <property type="match status" value="1"/>
</dbReference>
<keyword evidence="13" id="KW-1185">Reference proteome</keyword>
<dbReference type="Gene3D" id="2.60.40.10">
    <property type="entry name" value="Immunoglobulins"/>
    <property type="match status" value="4"/>
</dbReference>
<dbReference type="OrthoDB" id="6636047at2"/>
<reference evidence="12 13" key="1">
    <citation type="submission" date="2016-10" db="EMBL/GenBank/DDBJ databases">
        <authorList>
            <person name="de Groot N.N."/>
        </authorList>
    </citation>
    <scope>NUCLEOTIDE SEQUENCE [LARGE SCALE GENOMIC DNA]</scope>
    <source>
        <strain evidence="12 13">DSM 1801</strain>
    </source>
</reference>
<organism evidence="12 13">
    <name type="scientific">[Clostridium] polysaccharolyticum</name>
    <dbReference type="NCBI Taxonomy" id="29364"/>
    <lineage>
        <taxon>Bacteria</taxon>
        <taxon>Bacillati</taxon>
        <taxon>Bacillota</taxon>
        <taxon>Clostridia</taxon>
        <taxon>Lachnospirales</taxon>
        <taxon>Lachnospiraceae</taxon>
    </lineage>
</organism>
<feature type="domain" description="CBM2" evidence="11">
    <location>
        <begin position="843"/>
        <end position="942"/>
    </location>
</feature>
<keyword evidence="4" id="KW-0378">Hydrolase</keyword>
<dbReference type="Gene3D" id="2.60.120.260">
    <property type="entry name" value="Galactose-binding domain-like"/>
    <property type="match status" value="1"/>
</dbReference>
<keyword evidence="5" id="KW-0136">Cellulose degradation</keyword>
<dbReference type="GO" id="GO:0008810">
    <property type="term" value="F:cellulase activity"/>
    <property type="evidence" value="ECO:0007669"/>
    <property type="project" value="UniProtKB-EC"/>
</dbReference>
<accession>A0A1I0CKK9</accession>
<protein>
    <recommendedName>
        <fullName evidence="2">cellulase</fullName>
        <ecNumber evidence="2">3.2.1.4</ecNumber>
    </recommendedName>
</protein>
<dbReference type="PROSITE" id="PS50022">
    <property type="entry name" value="FA58C_3"/>
    <property type="match status" value="1"/>
</dbReference>
<dbReference type="SUPFAM" id="SSF51445">
    <property type="entry name" value="(Trans)glycosidases"/>
    <property type="match status" value="1"/>
</dbReference>
<dbReference type="Pfam" id="PF00553">
    <property type="entry name" value="CBM_2"/>
    <property type="match status" value="1"/>
</dbReference>
<dbReference type="SMART" id="SM00637">
    <property type="entry name" value="CBD_II"/>
    <property type="match status" value="1"/>
</dbReference>
<evidence type="ECO:0000256" key="1">
    <source>
        <dbReference type="ARBA" id="ARBA00000966"/>
    </source>
</evidence>
<dbReference type="STRING" id="29364.SAMN04487772_11051"/>
<dbReference type="Proteomes" id="UP000199800">
    <property type="component" value="Unassembled WGS sequence"/>
</dbReference>
<dbReference type="InterPro" id="IPR008965">
    <property type="entry name" value="CBM2/CBM3_carb-bd_dom_sf"/>
</dbReference>
<dbReference type="SUPFAM" id="SSF81296">
    <property type="entry name" value="E set domains"/>
    <property type="match status" value="4"/>
</dbReference>
<keyword evidence="8" id="KW-0624">Polysaccharide degradation</keyword>
<dbReference type="InterPro" id="IPR013783">
    <property type="entry name" value="Ig-like_fold"/>
</dbReference>
<dbReference type="InterPro" id="IPR012291">
    <property type="entry name" value="CBM2_carb-bd_dom_sf"/>
</dbReference>
<dbReference type="RefSeq" id="WP_143066348.1">
    <property type="nucleotide sequence ID" value="NZ_FOHN01000010.1"/>
</dbReference>
<dbReference type="AlphaFoldDB" id="A0A1I0CKK9"/>
<proteinExistence type="predicted"/>
<sequence length="942" mass="102955">MKKRCYLAILAALFFFIIAPDVSGVKAATDKNHPGFRVEGRFLYDNQGEKVTLYGLNKMCTWTDKDGDPAFKEIAKTGANVVRITWSIDDTAEDLDTVLTNCRKEHMIPVIEVHDGTGKWDMLPKLVDYWTKEDIAAVLIRHQEYLILNIGNEVGDGTITNAQFTEDYSEAILRIRKAGIHVPLMIDGSSWGQDINILQACGPDLIQVDPDKNILLSVHMWWPAMYGHNAQEVIDELNESVEMNLPVVVGEFGNQWETNKQGQIPYKTIMEQCAKLDIGYIAWSWGPGNNPQDFLDMTADGTYETLNDYGTEICLTSEYSVKNLSVRPASMLTNLPPKMPSKGLPAGNLALGKPVTETSMESADYAGKYITDGNLTTRWASTSTSPAYVTIDLGAKKELKQVIIVWEAAYASQYKIQVSDDNKDWKDAYTTYSCKGGTDTIDIEASGRYVRINCMQRKNYEWGNSIFEVGVYGPESELSADINPTVAVFDKNPALRADLTIETAPKANTLLAIKNGKTTLIKGADYTVDGDVITISKNYLCTLMTGETANLVFDYDENVDPVLAIAIGDTSPVTAISPASATFNKYPAAQDDVSFTINAADFNITAIKAGTASLTADKDYVVNGNVVTIKKAFLANLPVGANEITVLFTDETQASFIVNAVFTAPNSLITPANAAFEKRAQADLIIDMALYGNTLEAIVNGSAALTEGTDYTVDGSAVTISKAYLATLPVGSETLTFQFNQGNDAVLKIKVTETIPNSKLKDKMVPFDATTGEDAKVSVQWNGNTIKTIQFGKIELKEGTDFEVDEDAIVFANSFLATLETSKSELTFVFSEGENQTLILKNTSAAVPDLTLTSSIGSWATGFTGSFTVTNTSDEAVEDWTVKIKKDGFKITNIWCADVEETDDYYVITPMTWNSNLSAGAFTSFGFQGEGALADDFEYVVE</sequence>
<evidence type="ECO:0000313" key="12">
    <source>
        <dbReference type="EMBL" id="SET19968.1"/>
    </source>
</evidence>
<feature type="signal peptide" evidence="9">
    <location>
        <begin position="1"/>
        <end position="27"/>
    </location>
</feature>
<evidence type="ECO:0000256" key="5">
    <source>
        <dbReference type="ARBA" id="ARBA00023001"/>
    </source>
</evidence>
<name>A0A1I0CKK9_9FIRM</name>
<keyword evidence="7" id="KW-0326">Glycosidase</keyword>
<evidence type="ECO:0000256" key="2">
    <source>
        <dbReference type="ARBA" id="ARBA00012601"/>
    </source>
</evidence>
<dbReference type="Pfam" id="PF00150">
    <property type="entry name" value="Cellulase"/>
    <property type="match status" value="1"/>
</dbReference>
<dbReference type="SUPFAM" id="SSF49785">
    <property type="entry name" value="Galactose-binding domain-like"/>
    <property type="match status" value="1"/>
</dbReference>
<dbReference type="InterPro" id="IPR000421">
    <property type="entry name" value="FA58C"/>
</dbReference>
<dbReference type="InterPro" id="IPR001919">
    <property type="entry name" value="CBD2"/>
</dbReference>
<evidence type="ECO:0000256" key="4">
    <source>
        <dbReference type="ARBA" id="ARBA00022801"/>
    </source>
</evidence>
<evidence type="ECO:0000256" key="3">
    <source>
        <dbReference type="ARBA" id="ARBA00022729"/>
    </source>
</evidence>
<evidence type="ECO:0000256" key="8">
    <source>
        <dbReference type="ARBA" id="ARBA00023326"/>
    </source>
</evidence>
<dbReference type="Gene3D" id="2.60.40.290">
    <property type="match status" value="1"/>
</dbReference>
<evidence type="ECO:0000259" key="11">
    <source>
        <dbReference type="PROSITE" id="PS51173"/>
    </source>
</evidence>
<evidence type="ECO:0000256" key="6">
    <source>
        <dbReference type="ARBA" id="ARBA00023277"/>
    </source>
</evidence>
<keyword evidence="3 9" id="KW-0732">Signal</keyword>
<evidence type="ECO:0000256" key="7">
    <source>
        <dbReference type="ARBA" id="ARBA00023295"/>
    </source>
</evidence>
<comment type="catalytic activity">
    <reaction evidence="1">
        <text>Endohydrolysis of (1-&gt;4)-beta-D-glucosidic linkages in cellulose, lichenin and cereal beta-D-glucans.</text>
        <dbReference type="EC" id="3.2.1.4"/>
    </reaction>
</comment>
<dbReference type="InterPro" id="IPR017853">
    <property type="entry name" value="GH"/>
</dbReference>
<gene>
    <name evidence="12" type="ORF">SAMN04487772_11051</name>
</gene>
<dbReference type="InterPro" id="IPR014756">
    <property type="entry name" value="Ig_E-set"/>
</dbReference>
<dbReference type="GO" id="GO:0030247">
    <property type="term" value="F:polysaccharide binding"/>
    <property type="evidence" value="ECO:0007669"/>
    <property type="project" value="UniProtKB-UniRule"/>
</dbReference>
<dbReference type="InterPro" id="IPR005102">
    <property type="entry name" value="Carbo-bd_X2"/>
</dbReference>
<dbReference type="Pfam" id="PF03442">
    <property type="entry name" value="CBM_X2"/>
    <property type="match status" value="4"/>
</dbReference>
<feature type="chain" id="PRO_5011588636" description="cellulase" evidence="9">
    <location>
        <begin position="28"/>
        <end position="942"/>
    </location>
</feature>
<dbReference type="PROSITE" id="PS51173">
    <property type="entry name" value="CBM2"/>
    <property type="match status" value="1"/>
</dbReference>
<dbReference type="SUPFAM" id="SSF49384">
    <property type="entry name" value="Carbohydrate-binding domain"/>
    <property type="match status" value="1"/>
</dbReference>
<evidence type="ECO:0000256" key="9">
    <source>
        <dbReference type="SAM" id="SignalP"/>
    </source>
</evidence>
<keyword evidence="6" id="KW-0119">Carbohydrate metabolism</keyword>
<dbReference type="EMBL" id="FOHN01000010">
    <property type="protein sequence ID" value="SET19968.1"/>
    <property type="molecule type" value="Genomic_DNA"/>
</dbReference>
<evidence type="ECO:0000259" key="10">
    <source>
        <dbReference type="PROSITE" id="PS50022"/>
    </source>
</evidence>
<dbReference type="EC" id="3.2.1.4" evidence="2"/>
<dbReference type="InterPro" id="IPR008979">
    <property type="entry name" value="Galactose-bd-like_sf"/>
</dbReference>
<dbReference type="InterPro" id="IPR001547">
    <property type="entry name" value="Glyco_hydro_5"/>
</dbReference>
<dbReference type="Pfam" id="PF00754">
    <property type="entry name" value="F5_F8_type_C"/>
    <property type="match status" value="1"/>
</dbReference>
<evidence type="ECO:0000313" key="13">
    <source>
        <dbReference type="Proteomes" id="UP000199800"/>
    </source>
</evidence>
<feature type="domain" description="F5/8 type C" evidence="10">
    <location>
        <begin position="337"/>
        <end position="474"/>
    </location>
</feature>
<dbReference type="GO" id="GO:0030245">
    <property type="term" value="P:cellulose catabolic process"/>
    <property type="evidence" value="ECO:0007669"/>
    <property type="project" value="UniProtKB-KW"/>
</dbReference>